<dbReference type="InterPro" id="IPR013216">
    <property type="entry name" value="Methyltransf_11"/>
</dbReference>
<accession>A0A560GKP7</accession>
<protein>
    <submittedName>
        <fullName evidence="2">Methyltransferase family protein</fullName>
    </submittedName>
</protein>
<dbReference type="PANTHER" id="PTHR43591">
    <property type="entry name" value="METHYLTRANSFERASE"/>
    <property type="match status" value="1"/>
</dbReference>
<dbReference type="Pfam" id="PF08241">
    <property type="entry name" value="Methyltransf_11"/>
    <property type="match status" value="1"/>
</dbReference>
<dbReference type="GO" id="GO:0008757">
    <property type="term" value="F:S-adenosylmethionine-dependent methyltransferase activity"/>
    <property type="evidence" value="ECO:0007669"/>
    <property type="project" value="InterPro"/>
</dbReference>
<dbReference type="AlphaFoldDB" id="A0A560GKP7"/>
<keyword evidence="2" id="KW-0489">Methyltransferase</keyword>
<dbReference type="Proteomes" id="UP000315751">
    <property type="component" value="Unassembled WGS sequence"/>
</dbReference>
<organism evidence="2 3">
    <name type="scientific">Nitrospirillum amazonense</name>
    <dbReference type="NCBI Taxonomy" id="28077"/>
    <lineage>
        <taxon>Bacteria</taxon>
        <taxon>Pseudomonadati</taxon>
        <taxon>Pseudomonadota</taxon>
        <taxon>Alphaproteobacteria</taxon>
        <taxon>Rhodospirillales</taxon>
        <taxon>Azospirillaceae</taxon>
        <taxon>Nitrospirillum</taxon>
    </lineage>
</organism>
<comment type="caution">
    <text evidence="2">The sequence shown here is derived from an EMBL/GenBank/DDBJ whole genome shotgun (WGS) entry which is preliminary data.</text>
</comment>
<evidence type="ECO:0000313" key="2">
    <source>
        <dbReference type="EMBL" id="TWB34545.1"/>
    </source>
</evidence>
<evidence type="ECO:0000259" key="1">
    <source>
        <dbReference type="Pfam" id="PF08241"/>
    </source>
</evidence>
<dbReference type="OrthoDB" id="9777638at2"/>
<feature type="domain" description="Methyltransferase type 11" evidence="1">
    <location>
        <begin position="63"/>
        <end position="163"/>
    </location>
</feature>
<dbReference type="RefSeq" id="WP_145736436.1">
    <property type="nucleotide sequence ID" value="NZ_VITR01000025.1"/>
</dbReference>
<gene>
    <name evidence="2" type="ORF">FBZ90_12515</name>
</gene>
<keyword evidence="3" id="KW-1185">Reference proteome</keyword>
<sequence>MDAPAPSDVIHRPHPWWHSLGRQLRHPTGLWGDLLGRLMNRLNAAPNRAAVGALAPRRGDTLLELGFGPGHGLALAVDAVGTAGMVHGVDQSAVMLRQAGRLNRRALAAGRLHLHLGRFDALPLAAASVDGILAVNVAYFWREPARVLGEARRMLRPGGRLVVYVTDAATMRRWPFALTGTHRLFTAVDLMDMLVEGGFPADGISVRPLSLGHGMTGLIAVAATPRPSASS</sequence>
<reference evidence="2 3" key="1">
    <citation type="submission" date="2019-06" db="EMBL/GenBank/DDBJ databases">
        <title>Genomic Encyclopedia of Type Strains, Phase IV (KMG-V): Genome sequencing to study the core and pangenomes of soil and plant-associated prokaryotes.</title>
        <authorList>
            <person name="Whitman W."/>
        </authorList>
    </citation>
    <scope>NUCLEOTIDE SEQUENCE [LARGE SCALE GENOMIC DNA]</scope>
    <source>
        <strain evidence="2 3">BR 11622</strain>
    </source>
</reference>
<evidence type="ECO:0000313" key="3">
    <source>
        <dbReference type="Proteomes" id="UP000315751"/>
    </source>
</evidence>
<dbReference type="PANTHER" id="PTHR43591:SF99">
    <property type="entry name" value="OS06G0646000 PROTEIN"/>
    <property type="match status" value="1"/>
</dbReference>
<dbReference type="GO" id="GO:0032259">
    <property type="term" value="P:methylation"/>
    <property type="evidence" value="ECO:0007669"/>
    <property type="project" value="UniProtKB-KW"/>
</dbReference>
<proteinExistence type="predicted"/>
<keyword evidence="2" id="KW-0808">Transferase</keyword>
<dbReference type="EMBL" id="VITR01000025">
    <property type="protein sequence ID" value="TWB34545.1"/>
    <property type="molecule type" value="Genomic_DNA"/>
</dbReference>
<dbReference type="SUPFAM" id="SSF53335">
    <property type="entry name" value="S-adenosyl-L-methionine-dependent methyltransferases"/>
    <property type="match status" value="1"/>
</dbReference>
<dbReference type="Gene3D" id="3.40.50.150">
    <property type="entry name" value="Vaccinia Virus protein VP39"/>
    <property type="match status" value="1"/>
</dbReference>
<dbReference type="CDD" id="cd02440">
    <property type="entry name" value="AdoMet_MTases"/>
    <property type="match status" value="1"/>
</dbReference>
<dbReference type="InterPro" id="IPR029063">
    <property type="entry name" value="SAM-dependent_MTases_sf"/>
</dbReference>
<name>A0A560GKP7_9PROT</name>